<reference evidence="14 15" key="1">
    <citation type="submission" date="2020-04" db="EMBL/GenBank/DDBJ databases">
        <authorList>
            <person name="Wallbank WR R."/>
            <person name="Pardo Diaz C."/>
            <person name="Kozak K."/>
            <person name="Martin S."/>
            <person name="Jiggins C."/>
            <person name="Moest M."/>
            <person name="Warren A I."/>
            <person name="Byers J.R.P. K."/>
            <person name="Montejo-Kovacevich G."/>
            <person name="Yen C E."/>
        </authorList>
    </citation>
    <scope>NUCLEOTIDE SEQUENCE [LARGE SCALE GENOMIC DNA]</scope>
</reference>
<dbReference type="InterPro" id="IPR012295">
    <property type="entry name" value="TBP_dom_sf"/>
</dbReference>
<dbReference type="InterPro" id="IPR007889">
    <property type="entry name" value="HTH_Psq"/>
</dbReference>
<feature type="region of interest" description="Disordered" evidence="12">
    <location>
        <begin position="1"/>
        <end position="21"/>
    </location>
</feature>
<dbReference type="Pfam" id="PF03221">
    <property type="entry name" value="HTH_Tnp_Tc5"/>
    <property type="match status" value="1"/>
</dbReference>
<dbReference type="Pfam" id="PF00352">
    <property type="entry name" value="TBP"/>
    <property type="match status" value="2"/>
</dbReference>
<dbReference type="OrthoDB" id="2127950at2759"/>
<evidence type="ECO:0000256" key="12">
    <source>
        <dbReference type="SAM" id="MobiDB-lite"/>
    </source>
</evidence>
<gene>
    <name evidence="14" type="ORF">APLA_LOCUS1730</name>
</gene>
<dbReference type="Gene3D" id="3.30.310.10">
    <property type="entry name" value="TATA-Binding Protein"/>
    <property type="match status" value="2"/>
</dbReference>
<dbReference type="InterPro" id="IPR000814">
    <property type="entry name" value="TBP"/>
</dbReference>
<dbReference type="PROSITE" id="PS51253">
    <property type="entry name" value="HTH_CENPB"/>
    <property type="match status" value="1"/>
</dbReference>
<dbReference type="GO" id="GO:0000992">
    <property type="term" value="F:RNA polymerase III cis-regulatory region sequence-specific DNA binding"/>
    <property type="evidence" value="ECO:0007669"/>
    <property type="project" value="UniProtKB-ARBA"/>
</dbReference>
<dbReference type="PROSITE" id="PS00351">
    <property type="entry name" value="TFIID"/>
    <property type="match status" value="1"/>
</dbReference>
<protein>
    <recommendedName>
        <fullName evidence="3">TATA-box-binding protein</fullName>
    </recommendedName>
    <alternativeName>
        <fullName evidence="7">TATA sequence-binding protein</fullName>
    </alternativeName>
    <alternativeName>
        <fullName evidence="10">TATA-binding factor</fullName>
    </alternativeName>
    <alternativeName>
        <fullName evidence="8">TATA-box factor</fullName>
    </alternativeName>
    <alternativeName>
        <fullName evidence="11">Transcription initiation factor TFIID TBP subunit</fullName>
    </alternativeName>
</protein>
<evidence type="ECO:0000256" key="6">
    <source>
        <dbReference type="ARBA" id="ARBA00023242"/>
    </source>
</evidence>
<evidence type="ECO:0000256" key="4">
    <source>
        <dbReference type="ARBA" id="ARBA00023125"/>
    </source>
</evidence>
<comment type="subcellular location">
    <subcellularLocation>
        <location evidence="1">Nucleus</location>
    </subcellularLocation>
</comment>
<keyword evidence="4" id="KW-0238">DNA-binding</keyword>
<evidence type="ECO:0000256" key="11">
    <source>
        <dbReference type="ARBA" id="ARBA00042691"/>
    </source>
</evidence>
<dbReference type="EMBL" id="CADEBC010000135">
    <property type="protein sequence ID" value="CAB3223605.1"/>
    <property type="molecule type" value="Genomic_DNA"/>
</dbReference>
<comment type="function">
    <text evidence="9">General transcription factor that functions at the core of the DNA-binding multiprotein factor TFIID. Binding of TFIID to the TATA box is the initial transcriptional step of the pre-initiation complex (PIC), playing a role in the activation of eukaryotic genes transcribed by RNA polymerase II.</text>
</comment>
<evidence type="ECO:0000256" key="1">
    <source>
        <dbReference type="ARBA" id="ARBA00004123"/>
    </source>
</evidence>
<dbReference type="CDD" id="cd04516">
    <property type="entry name" value="TBP_eukaryotes"/>
    <property type="match status" value="1"/>
</dbReference>
<dbReference type="PANTHER" id="PTHR10126">
    <property type="entry name" value="TATA-BOX BINDING PROTEIN"/>
    <property type="match status" value="1"/>
</dbReference>
<evidence type="ECO:0000259" key="13">
    <source>
        <dbReference type="PROSITE" id="PS51253"/>
    </source>
</evidence>
<evidence type="ECO:0000256" key="7">
    <source>
        <dbReference type="ARBA" id="ARBA00030739"/>
    </source>
</evidence>
<evidence type="ECO:0000256" key="9">
    <source>
        <dbReference type="ARBA" id="ARBA00037612"/>
    </source>
</evidence>
<evidence type="ECO:0000313" key="15">
    <source>
        <dbReference type="Proteomes" id="UP000494106"/>
    </source>
</evidence>
<evidence type="ECO:0000256" key="8">
    <source>
        <dbReference type="ARBA" id="ARBA00033017"/>
    </source>
</evidence>
<sequence>MDQMLPSPYNIPGIGTPLHQPEEDQQILPNAMQQQHQHQQQQQQHSLATMSSPLVGFGLGTPQRSVHAYAPAPSYATPQQMMQPQTPQNLMSPMITSGSIAGQQMLSQASPAPLTPMTPHSADPGILPQLQNIVSTVNLNCKLDLKKIALHARNAEYNPKRFAAVIMRIREPRTTALIFSSGKMVCTGAKSEEDSRLAARKYARIIQKLGFTAKFLDFKIQNMVGSCDVKFPIRLEGLVLTHGQFSSYEPELFPGLIYRMVKPRIVLLIFVSGKVVLTGAKNTQLLTRALGRALACNANEAALFRAEIALRIPPIGQLEMPRRDAACFGMLLHTKATFGLPKDTPTVPFALRTQLNNRDEDYAKDEGHKHFSKGSGSVQAMTRDSSVAPTCDYPVKSHTKINITTKLQIIQALDNGQCKADIAREYGVDSQTIIYIYKQKDFISKKYTQKHSLLKEVCNLNLEQKLLNWFEQELKIGKSITEDELRNKALEILKPLNEEFTFINDWLLSFQMRHNISKYMSHDVCSNMIKENWTRFLKSADTRDIYIGGACALSYSLDYNSYLNSQNVDSYVSLLFVVNTVGSDMREAAVVGRELLELESQLDESMQAIEVLSQKACQSTSGMDAFQAMKRLLSYLQGEGAGDSIMKYAKYLENQMEYGALLQMHQIITSTNDSM</sequence>
<keyword evidence="15" id="KW-1185">Reference proteome</keyword>
<dbReference type="PRINTS" id="PR00686">
    <property type="entry name" value="TIFACTORIID"/>
</dbReference>
<dbReference type="AlphaFoldDB" id="A0A8S0YV73"/>
<dbReference type="GO" id="GO:0005634">
    <property type="term" value="C:nucleus"/>
    <property type="evidence" value="ECO:0007669"/>
    <property type="project" value="UniProtKB-SubCell"/>
</dbReference>
<dbReference type="HAMAP" id="MF_00408">
    <property type="entry name" value="TATA_bind_prot_arch"/>
    <property type="match status" value="1"/>
</dbReference>
<evidence type="ECO:0000256" key="2">
    <source>
        <dbReference type="ARBA" id="ARBA00005560"/>
    </source>
</evidence>
<evidence type="ECO:0000256" key="10">
    <source>
        <dbReference type="ARBA" id="ARBA00042653"/>
    </source>
</evidence>
<keyword evidence="5" id="KW-0804">Transcription</keyword>
<dbReference type="GO" id="GO:0042797">
    <property type="term" value="P:tRNA transcription by RNA polymerase III"/>
    <property type="evidence" value="ECO:0007669"/>
    <property type="project" value="UniProtKB-ARBA"/>
</dbReference>
<dbReference type="GO" id="GO:0006352">
    <property type="term" value="P:DNA-templated transcription initiation"/>
    <property type="evidence" value="ECO:0007669"/>
    <property type="project" value="InterPro"/>
</dbReference>
<dbReference type="InterPro" id="IPR030491">
    <property type="entry name" value="TBP_CS"/>
</dbReference>
<dbReference type="Gene3D" id="1.10.10.60">
    <property type="entry name" value="Homeodomain-like"/>
    <property type="match status" value="2"/>
</dbReference>
<dbReference type="FunFam" id="3.30.310.10:FF:000002">
    <property type="entry name" value="TATA-box-binding protein 2"/>
    <property type="match status" value="1"/>
</dbReference>
<dbReference type="InterPro" id="IPR033710">
    <property type="entry name" value="TBP_eukaryotic"/>
</dbReference>
<feature type="domain" description="HTH CENPB-type" evidence="13">
    <location>
        <begin position="450"/>
        <end position="520"/>
    </location>
</feature>
<dbReference type="FunFam" id="3.30.310.10:FF:000001">
    <property type="entry name" value="TATA-box-binding protein 2"/>
    <property type="match status" value="1"/>
</dbReference>
<keyword evidence="6" id="KW-0539">Nucleus</keyword>
<dbReference type="GO" id="GO:0001092">
    <property type="term" value="F:TFIIA-class transcription factor complex binding"/>
    <property type="evidence" value="ECO:0007669"/>
    <property type="project" value="UniProtKB-ARBA"/>
</dbReference>
<dbReference type="Proteomes" id="UP000494106">
    <property type="component" value="Unassembled WGS sequence"/>
</dbReference>
<evidence type="ECO:0000256" key="5">
    <source>
        <dbReference type="ARBA" id="ARBA00023163"/>
    </source>
</evidence>
<dbReference type="GO" id="GO:0000978">
    <property type="term" value="F:RNA polymerase II cis-regulatory region sequence-specific DNA binding"/>
    <property type="evidence" value="ECO:0007669"/>
    <property type="project" value="UniProtKB-ARBA"/>
</dbReference>
<dbReference type="InterPro" id="IPR006600">
    <property type="entry name" value="HTH_CenpB_DNA-bd_dom"/>
</dbReference>
<comment type="caution">
    <text evidence="14">The sequence shown here is derived from an EMBL/GenBank/DDBJ whole genome shotgun (WGS) entry which is preliminary data.</text>
</comment>
<proteinExistence type="inferred from homology"/>
<evidence type="ECO:0000313" key="14">
    <source>
        <dbReference type="EMBL" id="CAB3223605.1"/>
    </source>
</evidence>
<organism evidence="14 15">
    <name type="scientific">Arctia plantaginis</name>
    <name type="common">Wood tiger moth</name>
    <name type="synonym">Phalaena plantaginis</name>
    <dbReference type="NCBI Taxonomy" id="874455"/>
    <lineage>
        <taxon>Eukaryota</taxon>
        <taxon>Metazoa</taxon>
        <taxon>Ecdysozoa</taxon>
        <taxon>Arthropoda</taxon>
        <taxon>Hexapoda</taxon>
        <taxon>Insecta</taxon>
        <taxon>Pterygota</taxon>
        <taxon>Neoptera</taxon>
        <taxon>Endopterygota</taxon>
        <taxon>Lepidoptera</taxon>
        <taxon>Glossata</taxon>
        <taxon>Ditrysia</taxon>
        <taxon>Noctuoidea</taxon>
        <taxon>Erebidae</taxon>
        <taxon>Arctiinae</taxon>
        <taxon>Arctia</taxon>
    </lineage>
</organism>
<comment type="similarity">
    <text evidence="2">Belongs to the TBP family.</text>
</comment>
<dbReference type="Pfam" id="PF04218">
    <property type="entry name" value="CENP-B_N"/>
    <property type="match status" value="1"/>
</dbReference>
<evidence type="ECO:0000256" key="3">
    <source>
        <dbReference type="ARBA" id="ARBA00021962"/>
    </source>
</evidence>
<accession>A0A8S0YV73</accession>
<name>A0A8S0YV73_ARCPL</name>
<dbReference type="SUPFAM" id="SSF46689">
    <property type="entry name" value="Homeodomain-like"/>
    <property type="match status" value="2"/>
</dbReference>
<dbReference type="InterPro" id="IPR009057">
    <property type="entry name" value="Homeodomain-like_sf"/>
</dbReference>
<dbReference type="SUPFAM" id="SSF55945">
    <property type="entry name" value="TATA-box binding protein-like"/>
    <property type="match status" value="2"/>
</dbReference>